<comment type="caution">
    <text evidence="9">The sequence shown here is derived from an EMBL/GenBank/DDBJ whole genome shotgun (WGS) entry which is preliminary data.</text>
</comment>
<dbReference type="Gene3D" id="3.30.200.20">
    <property type="entry name" value="Phosphorylase Kinase, domain 1"/>
    <property type="match status" value="1"/>
</dbReference>
<sequence length="315" mass="37662">MALKTEFSESELAQILANYNLEKYIDATPFTNGTVQTNIKIKTSKGQYVFRYYENRTVNSVSFETNFLRYLKDHNFPCPAPFKNKYGSYVGIHKQKPYVIFEYMEGQHIKEPNENQKKQLIQKTAVLHHISKNYTPIYIEDRWNYSIELCRDLAQQASKRINTSNSKEKLSWLENELLKLNLPKSLPMGICHADFNFSNILYKDDQFNALLDFDDANYTYLLFDLVVLIESWAWRHDVDKLLNMEEAKEIIIEYSKHRRLSDIEKKHLFDVYKLSILIDCVWYFERGDVKDFYEKRKIDYLDQIGRELFYQELFC</sequence>
<keyword evidence="3" id="KW-0791">Threonine biosynthesis</keyword>
<evidence type="ECO:0000256" key="1">
    <source>
        <dbReference type="ARBA" id="ARBA00022605"/>
    </source>
</evidence>
<dbReference type="Proteomes" id="UP000676456">
    <property type="component" value="Unassembled WGS sequence"/>
</dbReference>
<dbReference type="GO" id="GO:0005524">
    <property type="term" value="F:ATP binding"/>
    <property type="evidence" value="ECO:0007669"/>
    <property type="project" value="UniProtKB-KW"/>
</dbReference>
<evidence type="ECO:0000256" key="5">
    <source>
        <dbReference type="ARBA" id="ARBA00022777"/>
    </source>
</evidence>
<keyword evidence="6" id="KW-0067">ATP-binding</keyword>
<dbReference type="RefSeq" id="WP_213096308.1">
    <property type="nucleotide sequence ID" value="NZ_JAGYPH010000001.1"/>
</dbReference>
<dbReference type="AlphaFoldDB" id="A0A942Z199"/>
<keyword evidence="5 9" id="KW-0418">Kinase</keyword>
<keyword evidence="10" id="KW-1185">Reference proteome</keyword>
<feature type="domain" description="Aminoglycoside phosphotransferase" evidence="8">
    <location>
        <begin position="27"/>
        <end position="241"/>
    </location>
</feature>
<evidence type="ECO:0000256" key="6">
    <source>
        <dbReference type="ARBA" id="ARBA00022840"/>
    </source>
</evidence>
<name>A0A942Z199_9BACI</name>
<evidence type="ECO:0000259" key="8">
    <source>
        <dbReference type="Pfam" id="PF01636"/>
    </source>
</evidence>
<evidence type="ECO:0000256" key="4">
    <source>
        <dbReference type="ARBA" id="ARBA00022741"/>
    </source>
</evidence>
<evidence type="ECO:0000256" key="3">
    <source>
        <dbReference type="ARBA" id="ARBA00022697"/>
    </source>
</evidence>
<keyword evidence="2" id="KW-0808">Transferase</keyword>
<dbReference type="GO" id="GO:0009088">
    <property type="term" value="P:threonine biosynthetic process"/>
    <property type="evidence" value="ECO:0007669"/>
    <property type="project" value="UniProtKB-KW"/>
</dbReference>
<dbReference type="InterPro" id="IPR005280">
    <property type="entry name" value="Homoserine_kinase_II"/>
</dbReference>
<reference evidence="9 10" key="1">
    <citation type="submission" date="2021-05" db="EMBL/GenBank/DDBJ databases">
        <title>Novel Bacillus species.</title>
        <authorList>
            <person name="Liu G."/>
        </authorList>
    </citation>
    <scope>NUCLEOTIDE SEQUENCE [LARGE SCALE GENOMIC DNA]</scope>
    <source>
        <strain evidence="9 10">FJAT-49682</strain>
    </source>
</reference>
<keyword evidence="1" id="KW-0028">Amino-acid biosynthesis</keyword>
<dbReference type="Gene3D" id="3.90.1200.10">
    <property type="match status" value="1"/>
</dbReference>
<dbReference type="EMBL" id="JAGYPN010000001">
    <property type="protein sequence ID" value="MBS4221263.1"/>
    <property type="molecule type" value="Genomic_DNA"/>
</dbReference>
<dbReference type="PANTHER" id="PTHR21064">
    <property type="entry name" value="AMINOGLYCOSIDE PHOSPHOTRANSFERASE DOMAIN-CONTAINING PROTEIN-RELATED"/>
    <property type="match status" value="1"/>
</dbReference>
<dbReference type="InterPro" id="IPR050249">
    <property type="entry name" value="Pseudomonas-type_ThrB"/>
</dbReference>
<comment type="similarity">
    <text evidence="7">Belongs to the pseudomonas-type ThrB family.</text>
</comment>
<keyword evidence="4" id="KW-0547">Nucleotide-binding</keyword>
<dbReference type="InterPro" id="IPR011009">
    <property type="entry name" value="Kinase-like_dom_sf"/>
</dbReference>
<dbReference type="InterPro" id="IPR002575">
    <property type="entry name" value="Aminoglycoside_PTrfase"/>
</dbReference>
<evidence type="ECO:0000313" key="9">
    <source>
        <dbReference type="EMBL" id="MBS4221263.1"/>
    </source>
</evidence>
<evidence type="ECO:0000256" key="7">
    <source>
        <dbReference type="ARBA" id="ARBA00038240"/>
    </source>
</evidence>
<dbReference type="SUPFAM" id="SSF56112">
    <property type="entry name" value="Protein kinase-like (PK-like)"/>
    <property type="match status" value="1"/>
</dbReference>
<proteinExistence type="inferred from homology"/>
<evidence type="ECO:0000256" key="2">
    <source>
        <dbReference type="ARBA" id="ARBA00022679"/>
    </source>
</evidence>
<dbReference type="Pfam" id="PF01636">
    <property type="entry name" value="APH"/>
    <property type="match status" value="1"/>
</dbReference>
<accession>A0A942Z199</accession>
<protein>
    <submittedName>
        <fullName evidence="9">Homoserine kinase</fullName>
    </submittedName>
</protein>
<dbReference type="PANTHER" id="PTHR21064:SF6">
    <property type="entry name" value="AMINOGLYCOSIDE PHOSPHOTRANSFERASE DOMAIN-CONTAINING PROTEIN"/>
    <property type="match status" value="1"/>
</dbReference>
<gene>
    <name evidence="9" type="ORF">KHA91_00655</name>
</gene>
<dbReference type="GO" id="GO:0004413">
    <property type="term" value="F:homoserine kinase activity"/>
    <property type="evidence" value="ECO:0007669"/>
    <property type="project" value="InterPro"/>
</dbReference>
<evidence type="ECO:0000313" key="10">
    <source>
        <dbReference type="Proteomes" id="UP000676456"/>
    </source>
</evidence>
<dbReference type="CDD" id="cd05153">
    <property type="entry name" value="HomoserineK_II"/>
    <property type="match status" value="1"/>
</dbReference>
<organism evidence="9 10">
    <name type="scientific">Lederbergia citrea</name>
    <dbReference type="NCBI Taxonomy" id="2833581"/>
    <lineage>
        <taxon>Bacteria</taxon>
        <taxon>Bacillati</taxon>
        <taxon>Bacillota</taxon>
        <taxon>Bacilli</taxon>
        <taxon>Bacillales</taxon>
        <taxon>Bacillaceae</taxon>
        <taxon>Lederbergia</taxon>
    </lineage>
</organism>